<dbReference type="PROSITE" id="PS51402">
    <property type="entry name" value="CATALASE_3"/>
    <property type="match status" value="1"/>
</dbReference>
<evidence type="ECO:0000256" key="4">
    <source>
        <dbReference type="ARBA" id="ARBA00022723"/>
    </source>
</evidence>
<dbReference type="EMBL" id="KN572326">
    <property type="protein sequence ID" value="KHJ83670.1"/>
    <property type="molecule type" value="Genomic_DNA"/>
</dbReference>
<dbReference type="InterPro" id="IPR018028">
    <property type="entry name" value="Catalase"/>
</dbReference>
<evidence type="ECO:0000313" key="10">
    <source>
        <dbReference type="Proteomes" id="UP000053660"/>
    </source>
</evidence>
<feature type="domain" description="Catalase core" evidence="8">
    <location>
        <begin position="6"/>
        <end position="94"/>
    </location>
</feature>
<keyword evidence="5" id="KW-0560">Oxidoreductase</keyword>
<dbReference type="GO" id="GO:0042542">
    <property type="term" value="P:response to hydrogen peroxide"/>
    <property type="evidence" value="ECO:0007669"/>
    <property type="project" value="TreeGrafter"/>
</dbReference>
<dbReference type="Pfam" id="PF00199">
    <property type="entry name" value="Catalase"/>
    <property type="match status" value="1"/>
</dbReference>
<gene>
    <name evidence="9" type="ORF">OESDEN_16629</name>
</gene>
<dbReference type="PANTHER" id="PTHR11465:SF9">
    <property type="entry name" value="CATALASE"/>
    <property type="match status" value="1"/>
</dbReference>
<feature type="non-terminal residue" evidence="9">
    <location>
        <position position="94"/>
    </location>
</feature>
<keyword evidence="6" id="KW-0408">Iron</keyword>
<dbReference type="PANTHER" id="PTHR11465">
    <property type="entry name" value="CATALASE"/>
    <property type="match status" value="1"/>
</dbReference>
<protein>
    <submittedName>
        <fullName evidence="9">Catalase</fullName>
    </submittedName>
</protein>
<dbReference type="SMART" id="SM01060">
    <property type="entry name" value="Catalase"/>
    <property type="match status" value="1"/>
</dbReference>
<dbReference type="InterPro" id="IPR020835">
    <property type="entry name" value="Catalase_sf"/>
</dbReference>
<keyword evidence="10" id="KW-1185">Reference proteome</keyword>
<evidence type="ECO:0000256" key="3">
    <source>
        <dbReference type="ARBA" id="ARBA00022617"/>
    </source>
</evidence>
<dbReference type="InterPro" id="IPR011614">
    <property type="entry name" value="Catalase_core"/>
</dbReference>
<keyword evidence="7" id="KW-0376">Hydrogen peroxide</keyword>
<evidence type="ECO:0000256" key="7">
    <source>
        <dbReference type="ARBA" id="ARBA00023324"/>
    </source>
</evidence>
<dbReference type="PROSITE" id="PS00438">
    <property type="entry name" value="CATALASE_2"/>
    <property type="match status" value="1"/>
</dbReference>
<reference evidence="9 10" key="1">
    <citation type="submission" date="2014-03" db="EMBL/GenBank/DDBJ databases">
        <title>Draft genome of the hookworm Oesophagostomum dentatum.</title>
        <authorList>
            <person name="Mitreva M."/>
        </authorList>
    </citation>
    <scope>NUCLEOTIDE SEQUENCE [LARGE SCALE GENOMIC DNA]</scope>
    <source>
        <strain evidence="9 10">OD-Hann</strain>
    </source>
</reference>
<dbReference type="GO" id="GO:0046872">
    <property type="term" value="F:metal ion binding"/>
    <property type="evidence" value="ECO:0007669"/>
    <property type="project" value="UniProtKB-KW"/>
</dbReference>
<keyword evidence="4" id="KW-0479">Metal-binding</keyword>
<dbReference type="GO" id="GO:0042744">
    <property type="term" value="P:hydrogen peroxide catabolic process"/>
    <property type="evidence" value="ECO:0007669"/>
    <property type="project" value="UniProtKB-KW"/>
</dbReference>
<dbReference type="GO" id="GO:0005777">
    <property type="term" value="C:peroxisome"/>
    <property type="evidence" value="ECO:0007669"/>
    <property type="project" value="TreeGrafter"/>
</dbReference>
<evidence type="ECO:0000256" key="1">
    <source>
        <dbReference type="ARBA" id="ARBA00005329"/>
    </source>
</evidence>
<name>A0A0B1SKH1_OESDE</name>
<dbReference type="InterPro" id="IPR024708">
    <property type="entry name" value="Catalase_AS"/>
</dbReference>
<dbReference type="AlphaFoldDB" id="A0A0B1SKH1"/>
<evidence type="ECO:0000313" key="9">
    <source>
        <dbReference type="EMBL" id="KHJ83670.1"/>
    </source>
</evidence>
<evidence type="ECO:0000259" key="8">
    <source>
        <dbReference type="SMART" id="SM01060"/>
    </source>
</evidence>
<keyword evidence="3" id="KW-0349">Heme</keyword>
<dbReference type="Gene3D" id="2.40.180.10">
    <property type="entry name" value="Catalase core domain"/>
    <property type="match status" value="1"/>
</dbReference>
<dbReference type="GO" id="GO:0005739">
    <property type="term" value="C:mitochondrion"/>
    <property type="evidence" value="ECO:0007669"/>
    <property type="project" value="TreeGrafter"/>
</dbReference>
<evidence type="ECO:0000256" key="2">
    <source>
        <dbReference type="ARBA" id="ARBA00022559"/>
    </source>
</evidence>
<dbReference type="GO" id="GO:0004096">
    <property type="term" value="F:catalase activity"/>
    <property type="evidence" value="ECO:0007669"/>
    <property type="project" value="InterPro"/>
</dbReference>
<evidence type="ECO:0000256" key="5">
    <source>
        <dbReference type="ARBA" id="ARBA00023002"/>
    </source>
</evidence>
<dbReference type="SUPFAM" id="SSF56634">
    <property type="entry name" value="Heme-dependent catalase-like"/>
    <property type="match status" value="1"/>
</dbReference>
<evidence type="ECO:0000256" key="6">
    <source>
        <dbReference type="ARBA" id="ARBA00023004"/>
    </source>
</evidence>
<dbReference type="Proteomes" id="UP000053660">
    <property type="component" value="Unassembled WGS sequence"/>
</dbReference>
<feature type="non-terminal residue" evidence="9">
    <location>
        <position position="1"/>
    </location>
</feature>
<proteinExistence type="inferred from homology"/>
<organism evidence="9 10">
    <name type="scientific">Oesophagostomum dentatum</name>
    <name type="common">Nodular worm</name>
    <dbReference type="NCBI Taxonomy" id="61180"/>
    <lineage>
        <taxon>Eukaryota</taxon>
        <taxon>Metazoa</taxon>
        <taxon>Ecdysozoa</taxon>
        <taxon>Nematoda</taxon>
        <taxon>Chromadorea</taxon>
        <taxon>Rhabditida</taxon>
        <taxon>Rhabditina</taxon>
        <taxon>Rhabditomorpha</taxon>
        <taxon>Strongyloidea</taxon>
        <taxon>Strongylidae</taxon>
        <taxon>Oesophagostomum</taxon>
    </lineage>
</organism>
<sequence length="94" mass="10508">KARVITTSNGMPLYDKSDVLTVGPRGPIVMQDVVLMDELAHFDRERIPERVVHAKGAGAHGYFEVTNDITKYCKAQLFDKVGKQTPVFVRFSTV</sequence>
<dbReference type="OrthoDB" id="6880011at2759"/>
<accession>A0A0B1SKH1</accession>
<dbReference type="GO" id="GO:0020037">
    <property type="term" value="F:heme binding"/>
    <property type="evidence" value="ECO:0007669"/>
    <property type="project" value="InterPro"/>
</dbReference>
<keyword evidence="2" id="KW-0575">Peroxidase</keyword>
<dbReference type="PRINTS" id="PR00067">
    <property type="entry name" value="CATALASE"/>
</dbReference>
<comment type="similarity">
    <text evidence="1">Belongs to the catalase family.</text>
</comment>